<proteinExistence type="predicted"/>
<dbReference type="AlphaFoldDB" id="A0A0F9IVM9"/>
<sequence length="325" mass="36227">METIIIAQNAWDLCDNGTTTIRFYANDTLGNEGYIEINIRKDNIGPLINIITPILNQIYGNSTFSFELNITEGNLHKAWYTFDNGVNNYMFQGDIGVVDQDAWDLMSNGTANLKFVANDTLGNIGSSTVIISKNIYNPVIIVNLPKMDDIFGFVSPFFNITVSGVNINTTWYTIDGGIINHTITELTGAINQTAWDKLGIGIISVRFYANDSNGYLGFKDIYVIKDIISPTITINSPLQNQLVGIQAPIFSLFINEKNLLQKWYSFDGGDNITFTTDTQFDQVEWDKNGNGSVLVTFYVRDKAGNMNSSEVTIRKDAQKIPKVTN</sequence>
<comment type="caution">
    <text evidence="1">The sequence shown here is derived from an EMBL/GenBank/DDBJ whole genome shotgun (WGS) entry which is preliminary data.</text>
</comment>
<gene>
    <name evidence="1" type="ORF">LCGC14_1531710</name>
</gene>
<accession>A0A0F9IVM9</accession>
<organism evidence="1">
    <name type="scientific">marine sediment metagenome</name>
    <dbReference type="NCBI Taxonomy" id="412755"/>
    <lineage>
        <taxon>unclassified sequences</taxon>
        <taxon>metagenomes</taxon>
        <taxon>ecological metagenomes</taxon>
    </lineage>
</organism>
<evidence type="ECO:0000313" key="1">
    <source>
        <dbReference type="EMBL" id="KKM61439.1"/>
    </source>
</evidence>
<protein>
    <submittedName>
        <fullName evidence="1">Uncharacterized protein</fullName>
    </submittedName>
</protein>
<dbReference type="EMBL" id="LAZR01011484">
    <property type="protein sequence ID" value="KKM61439.1"/>
    <property type="molecule type" value="Genomic_DNA"/>
</dbReference>
<name>A0A0F9IVM9_9ZZZZ</name>
<reference evidence="1" key="1">
    <citation type="journal article" date="2015" name="Nature">
        <title>Complex archaea that bridge the gap between prokaryotes and eukaryotes.</title>
        <authorList>
            <person name="Spang A."/>
            <person name="Saw J.H."/>
            <person name="Jorgensen S.L."/>
            <person name="Zaremba-Niedzwiedzka K."/>
            <person name="Martijn J."/>
            <person name="Lind A.E."/>
            <person name="van Eijk R."/>
            <person name="Schleper C."/>
            <person name="Guy L."/>
            <person name="Ettema T.J."/>
        </authorList>
    </citation>
    <scope>NUCLEOTIDE SEQUENCE</scope>
</reference>